<dbReference type="GO" id="GO:0031119">
    <property type="term" value="P:tRNA pseudouridine synthesis"/>
    <property type="evidence" value="ECO:0007669"/>
    <property type="project" value="UniProtKB-UniRule"/>
</dbReference>
<dbReference type="OrthoDB" id="9811823at2"/>
<name>A6TWE8_ALKMQ</name>
<dbReference type="InterPro" id="IPR020094">
    <property type="entry name" value="TruA/RsuA/RluB/E/F_N"/>
</dbReference>
<dbReference type="SUPFAM" id="SSF55120">
    <property type="entry name" value="Pseudouridine synthase"/>
    <property type="match status" value="1"/>
</dbReference>
<dbReference type="EC" id="5.4.99.12" evidence="4"/>
<dbReference type="InterPro" id="IPR020103">
    <property type="entry name" value="PsdUridine_synth_cat_dom_sf"/>
</dbReference>
<feature type="domain" description="Pseudouridine synthase I TruA alpha/beta" evidence="8">
    <location>
        <begin position="9"/>
        <end position="104"/>
    </location>
</feature>
<dbReference type="Proteomes" id="UP000001572">
    <property type="component" value="Chromosome"/>
</dbReference>
<reference evidence="10" key="1">
    <citation type="journal article" date="2016" name="Genome Announc.">
        <title>Complete genome sequence of Alkaliphilus metalliredigens strain QYMF, an alkaliphilic and metal-reducing bacterium isolated from borax-contaminated leachate ponds.</title>
        <authorList>
            <person name="Hwang C."/>
            <person name="Copeland A."/>
            <person name="Lucas S."/>
            <person name="Lapidus A."/>
            <person name="Barry K."/>
            <person name="Detter J.C."/>
            <person name="Glavina Del Rio T."/>
            <person name="Hammon N."/>
            <person name="Israni S."/>
            <person name="Dalin E."/>
            <person name="Tice H."/>
            <person name="Pitluck S."/>
            <person name="Chertkov O."/>
            <person name="Brettin T."/>
            <person name="Bruce D."/>
            <person name="Han C."/>
            <person name="Schmutz J."/>
            <person name="Larimer F."/>
            <person name="Land M.L."/>
            <person name="Hauser L."/>
            <person name="Kyrpides N."/>
            <person name="Mikhailova N."/>
            <person name="Ye Q."/>
            <person name="Zhou J."/>
            <person name="Richardson P."/>
            <person name="Fields M.W."/>
        </authorList>
    </citation>
    <scope>NUCLEOTIDE SEQUENCE [LARGE SCALE GENOMIC DNA]</scope>
    <source>
        <strain evidence="10">QYMF</strain>
    </source>
</reference>
<dbReference type="AlphaFoldDB" id="A6TWE8"/>
<evidence type="ECO:0000259" key="8">
    <source>
        <dbReference type="Pfam" id="PF01416"/>
    </source>
</evidence>
<organism evidence="9 10">
    <name type="scientific">Alkaliphilus metalliredigens (strain QYMF)</name>
    <dbReference type="NCBI Taxonomy" id="293826"/>
    <lineage>
        <taxon>Bacteria</taxon>
        <taxon>Bacillati</taxon>
        <taxon>Bacillota</taxon>
        <taxon>Clostridia</taxon>
        <taxon>Peptostreptococcales</taxon>
        <taxon>Natronincolaceae</taxon>
        <taxon>Alkaliphilus</taxon>
    </lineage>
</organism>
<gene>
    <name evidence="4" type="primary">truA</name>
    <name evidence="9" type="ordered locus">Amet_4444</name>
</gene>
<comment type="caution">
    <text evidence="4">Lacks conserved residue(s) required for the propagation of feature annotation.</text>
</comment>
<dbReference type="NCBIfam" id="TIGR00071">
    <property type="entry name" value="hisT_truA"/>
    <property type="match status" value="1"/>
</dbReference>
<dbReference type="eggNOG" id="COG0101">
    <property type="taxonomic scope" value="Bacteria"/>
</dbReference>
<dbReference type="CDD" id="cd02570">
    <property type="entry name" value="PseudoU_synth_EcTruA"/>
    <property type="match status" value="1"/>
</dbReference>
<dbReference type="GO" id="GO:0003723">
    <property type="term" value="F:RNA binding"/>
    <property type="evidence" value="ECO:0007669"/>
    <property type="project" value="InterPro"/>
</dbReference>
<dbReference type="EMBL" id="CP000724">
    <property type="protein sequence ID" value="ABR50516.1"/>
    <property type="molecule type" value="Genomic_DNA"/>
</dbReference>
<evidence type="ECO:0000256" key="5">
    <source>
        <dbReference type="PIRSR" id="PIRSR001430-1"/>
    </source>
</evidence>
<evidence type="ECO:0000313" key="9">
    <source>
        <dbReference type="EMBL" id="ABR50516.1"/>
    </source>
</evidence>
<evidence type="ECO:0000256" key="3">
    <source>
        <dbReference type="ARBA" id="ARBA00023235"/>
    </source>
</evidence>
<evidence type="ECO:0000313" key="10">
    <source>
        <dbReference type="Proteomes" id="UP000001572"/>
    </source>
</evidence>
<dbReference type="Pfam" id="PF01416">
    <property type="entry name" value="PseudoU_synth_1"/>
    <property type="match status" value="2"/>
</dbReference>
<dbReference type="InterPro" id="IPR020095">
    <property type="entry name" value="PsdUridine_synth_TruA_C"/>
</dbReference>
<comment type="catalytic activity">
    <reaction evidence="4 7">
        <text>uridine(38/39/40) in tRNA = pseudouridine(38/39/40) in tRNA</text>
        <dbReference type="Rhea" id="RHEA:22376"/>
        <dbReference type="Rhea" id="RHEA-COMP:10085"/>
        <dbReference type="Rhea" id="RHEA-COMP:10087"/>
        <dbReference type="ChEBI" id="CHEBI:65314"/>
        <dbReference type="ChEBI" id="CHEBI:65315"/>
        <dbReference type="EC" id="5.4.99.12"/>
    </reaction>
</comment>
<feature type="binding site" evidence="4 6">
    <location>
        <position position="110"/>
    </location>
    <ligand>
        <name>substrate</name>
    </ligand>
</feature>
<sequence length="255" mass="28592">MRNIMIEIEYDGTNYSGWQIQQNAPSIQEEIAKALKKVTGEEITTHGSGRTDAGVHAQGQVASFQLHSKIPAERISFALNGKLPRDITILEAKEMPEDFHARYSAIGKRYGYCIMNNTHGSALLRNYCYHVPYKLDLQKMKQASETLLGTHDFKGFMASGSQVKSTVRRIDEINFDTQGSQIWITMQGNGFLYKMVRIIVGSLVGIGTGKIKEEALQNILETQNRRVAVKTAPAQGLYLQKVFYPLTHQGHCIII</sequence>
<dbReference type="RefSeq" id="WP_012065408.1">
    <property type="nucleotide sequence ID" value="NC_009633.1"/>
</dbReference>
<feature type="active site" description="Nucleophile" evidence="4 5">
    <location>
        <position position="52"/>
    </location>
</feature>
<protein>
    <recommendedName>
        <fullName evidence="4">tRNA pseudouridine synthase A</fullName>
        <ecNumber evidence="4">5.4.99.12</ecNumber>
    </recommendedName>
    <alternativeName>
        <fullName evidence="4">tRNA pseudouridine(38-40) synthase</fullName>
    </alternativeName>
    <alternativeName>
        <fullName evidence="4">tRNA pseudouridylate synthase I</fullName>
    </alternativeName>
    <alternativeName>
        <fullName evidence="4">tRNA-uridine isomerase I</fullName>
    </alternativeName>
</protein>
<dbReference type="FunFam" id="3.30.70.580:FF:000001">
    <property type="entry name" value="tRNA pseudouridine synthase A"/>
    <property type="match status" value="1"/>
</dbReference>
<dbReference type="PANTHER" id="PTHR11142:SF0">
    <property type="entry name" value="TRNA PSEUDOURIDINE SYNTHASE-LIKE 1"/>
    <property type="match status" value="1"/>
</dbReference>
<keyword evidence="3 4" id="KW-0413">Isomerase</keyword>
<comment type="subunit">
    <text evidence="4">Homodimer.</text>
</comment>
<evidence type="ECO:0000256" key="7">
    <source>
        <dbReference type="RuleBase" id="RU003792"/>
    </source>
</evidence>
<evidence type="ECO:0000256" key="4">
    <source>
        <dbReference type="HAMAP-Rule" id="MF_00171"/>
    </source>
</evidence>
<comment type="similarity">
    <text evidence="1 4 7">Belongs to the tRNA pseudouridine synthase TruA family.</text>
</comment>
<proteinExistence type="inferred from homology"/>
<dbReference type="HOGENOM" id="CLU_014673_0_1_9"/>
<dbReference type="GO" id="GO:0160147">
    <property type="term" value="F:tRNA pseudouridine(38-40) synthase activity"/>
    <property type="evidence" value="ECO:0007669"/>
    <property type="project" value="UniProtKB-EC"/>
</dbReference>
<comment type="function">
    <text evidence="4">Formation of pseudouridine at positions 38, 39 and 40 in the anticodon stem and loop of transfer RNAs.</text>
</comment>
<dbReference type="Gene3D" id="3.30.70.580">
    <property type="entry name" value="Pseudouridine synthase I, catalytic domain, N-terminal subdomain"/>
    <property type="match status" value="1"/>
</dbReference>
<dbReference type="STRING" id="293826.Amet_4444"/>
<dbReference type="HAMAP" id="MF_00171">
    <property type="entry name" value="TruA"/>
    <property type="match status" value="1"/>
</dbReference>
<dbReference type="KEGG" id="amt:Amet_4444"/>
<dbReference type="Gene3D" id="3.30.70.660">
    <property type="entry name" value="Pseudouridine synthase I, catalytic domain, C-terminal subdomain"/>
    <property type="match status" value="1"/>
</dbReference>
<dbReference type="PANTHER" id="PTHR11142">
    <property type="entry name" value="PSEUDOURIDYLATE SYNTHASE"/>
    <property type="match status" value="1"/>
</dbReference>
<evidence type="ECO:0000256" key="6">
    <source>
        <dbReference type="PIRSR" id="PIRSR001430-2"/>
    </source>
</evidence>
<keyword evidence="2 4" id="KW-0819">tRNA processing</keyword>
<feature type="domain" description="Pseudouridine synthase I TruA alpha/beta" evidence="8">
    <location>
        <begin position="143"/>
        <end position="245"/>
    </location>
</feature>
<evidence type="ECO:0000256" key="2">
    <source>
        <dbReference type="ARBA" id="ARBA00022694"/>
    </source>
</evidence>
<dbReference type="InterPro" id="IPR020097">
    <property type="entry name" value="PsdUridine_synth_TruA_a/b_dom"/>
</dbReference>
<dbReference type="InterPro" id="IPR001406">
    <property type="entry name" value="PsdUridine_synth_TruA"/>
</dbReference>
<evidence type="ECO:0000256" key="1">
    <source>
        <dbReference type="ARBA" id="ARBA00009375"/>
    </source>
</evidence>
<accession>A6TWE8</accession>
<dbReference type="PIRSF" id="PIRSF001430">
    <property type="entry name" value="tRNA_psdUrid_synth"/>
    <property type="match status" value="1"/>
</dbReference>
<keyword evidence="10" id="KW-1185">Reference proteome</keyword>